<evidence type="ECO:0000256" key="3">
    <source>
        <dbReference type="ARBA" id="ARBA00022833"/>
    </source>
</evidence>
<dbReference type="PANTHER" id="PTHR42742">
    <property type="entry name" value="TRANSCRIPTIONAL REPRESSOR MPRA"/>
    <property type="match status" value="1"/>
</dbReference>
<proteinExistence type="predicted"/>
<dbReference type="Proteomes" id="UP001595840">
    <property type="component" value="Unassembled WGS sequence"/>
</dbReference>
<dbReference type="EMBL" id="JBHSCX010000020">
    <property type="protein sequence ID" value="MFC4363373.1"/>
    <property type="molecule type" value="Genomic_DNA"/>
</dbReference>
<accession>A0ABV8V670</accession>
<gene>
    <name evidence="7" type="ORF">ACFOX3_13740</name>
</gene>
<dbReference type="InterPro" id="IPR051804">
    <property type="entry name" value="Carb_Metab_Reg_Kinase/Isom"/>
</dbReference>
<dbReference type="InterPro" id="IPR000600">
    <property type="entry name" value="ROK"/>
</dbReference>
<dbReference type="CDD" id="cd24067">
    <property type="entry name" value="ASKHA_NBD_ROK_BsFRK-like"/>
    <property type="match status" value="1"/>
</dbReference>
<dbReference type="SUPFAM" id="SSF53067">
    <property type="entry name" value="Actin-like ATPase domain"/>
    <property type="match status" value="1"/>
</dbReference>
<organism evidence="7 8">
    <name type="scientific">Simiduia curdlanivorans</name>
    <dbReference type="NCBI Taxonomy" id="1492769"/>
    <lineage>
        <taxon>Bacteria</taxon>
        <taxon>Pseudomonadati</taxon>
        <taxon>Pseudomonadota</taxon>
        <taxon>Gammaproteobacteria</taxon>
        <taxon>Cellvibrionales</taxon>
        <taxon>Cellvibrionaceae</taxon>
        <taxon>Simiduia</taxon>
    </lineage>
</organism>
<evidence type="ECO:0000256" key="4">
    <source>
        <dbReference type="ARBA" id="ARBA00022842"/>
    </source>
</evidence>
<evidence type="ECO:0000256" key="6">
    <source>
        <dbReference type="ARBA" id="ARBA00048451"/>
    </source>
</evidence>
<dbReference type="Pfam" id="PF00480">
    <property type="entry name" value="ROK"/>
    <property type="match status" value="1"/>
</dbReference>
<keyword evidence="3" id="KW-0862">Zinc</keyword>
<dbReference type="PANTHER" id="PTHR42742:SF3">
    <property type="entry name" value="FRUCTOKINASE"/>
    <property type="match status" value="1"/>
</dbReference>
<sequence length="298" mass="32235">MQTPLIAAIEAGGTKFNLTVGYRVDQPLRQTRVDTTTPSETLRACQLFLRDAVNTYGPLAGIGIASFGPVCIDPNSPHYGQLLDTPKPGWSGADLRAALLEFNCPIRVDTDVNAAALAEYHARGFKDLSLAYVTLGTGLGVGLCNKGESLSTQLHPELGHLHSIPIKGEPNCTCPFHAGCIEGLICGPALAKRWQIEPKNAPTDHPLWDNVAHHLATLCHIITLAYSPHTLVVGGGVMQRAGMYERLQKAFQRHVGTYLGRHSFRTGIEQFIEPPRHVDAGLVGAFYLANTYLTGQPL</sequence>
<evidence type="ECO:0000256" key="5">
    <source>
        <dbReference type="ARBA" id="ARBA00038887"/>
    </source>
</evidence>
<dbReference type="Gene3D" id="3.30.420.40">
    <property type="match status" value="2"/>
</dbReference>
<dbReference type="EC" id="2.7.1.4" evidence="5"/>
<evidence type="ECO:0000256" key="1">
    <source>
        <dbReference type="ARBA" id="ARBA00001946"/>
    </source>
</evidence>
<evidence type="ECO:0000256" key="2">
    <source>
        <dbReference type="ARBA" id="ARBA00022723"/>
    </source>
</evidence>
<keyword evidence="2" id="KW-0479">Metal-binding</keyword>
<evidence type="ECO:0000313" key="7">
    <source>
        <dbReference type="EMBL" id="MFC4363373.1"/>
    </source>
</evidence>
<keyword evidence="4" id="KW-0460">Magnesium</keyword>
<comment type="catalytic activity">
    <reaction evidence="6">
        <text>D-fructose + ATP = D-fructose 6-phosphate + ADP + H(+)</text>
        <dbReference type="Rhea" id="RHEA:16125"/>
        <dbReference type="ChEBI" id="CHEBI:15378"/>
        <dbReference type="ChEBI" id="CHEBI:30616"/>
        <dbReference type="ChEBI" id="CHEBI:37721"/>
        <dbReference type="ChEBI" id="CHEBI:61527"/>
        <dbReference type="ChEBI" id="CHEBI:456216"/>
        <dbReference type="EC" id="2.7.1.4"/>
    </reaction>
</comment>
<dbReference type="RefSeq" id="WP_290261115.1">
    <property type="nucleotide sequence ID" value="NZ_JAUFQG010000004.1"/>
</dbReference>
<protein>
    <recommendedName>
        <fullName evidence="5">fructokinase</fullName>
        <ecNumber evidence="5">2.7.1.4</ecNumber>
    </recommendedName>
</protein>
<keyword evidence="8" id="KW-1185">Reference proteome</keyword>
<name>A0ABV8V670_9GAMM</name>
<comment type="caution">
    <text evidence="7">The sequence shown here is derived from an EMBL/GenBank/DDBJ whole genome shotgun (WGS) entry which is preliminary data.</text>
</comment>
<evidence type="ECO:0000313" key="8">
    <source>
        <dbReference type="Proteomes" id="UP001595840"/>
    </source>
</evidence>
<comment type="cofactor">
    <cofactor evidence="1">
        <name>Mg(2+)</name>
        <dbReference type="ChEBI" id="CHEBI:18420"/>
    </cofactor>
</comment>
<dbReference type="InterPro" id="IPR043129">
    <property type="entry name" value="ATPase_NBD"/>
</dbReference>
<reference evidence="8" key="1">
    <citation type="journal article" date="2019" name="Int. J. Syst. Evol. Microbiol.">
        <title>The Global Catalogue of Microorganisms (GCM) 10K type strain sequencing project: providing services to taxonomists for standard genome sequencing and annotation.</title>
        <authorList>
            <consortium name="The Broad Institute Genomics Platform"/>
            <consortium name="The Broad Institute Genome Sequencing Center for Infectious Disease"/>
            <person name="Wu L."/>
            <person name="Ma J."/>
        </authorList>
    </citation>
    <scope>NUCLEOTIDE SEQUENCE [LARGE SCALE GENOMIC DNA]</scope>
    <source>
        <strain evidence="8">CECT 8570</strain>
    </source>
</reference>